<evidence type="ECO:0000313" key="3">
    <source>
        <dbReference type="Proteomes" id="UP001597036"/>
    </source>
</evidence>
<gene>
    <name evidence="2" type="ORF">ACFQY8_04330</name>
</gene>
<organism evidence="2 3">
    <name type="scientific">Alloscardovia venturai</name>
    <dbReference type="NCBI Taxonomy" id="1769421"/>
    <lineage>
        <taxon>Bacteria</taxon>
        <taxon>Bacillati</taxon>
        <taxon>Actinomycetota</taxon>
        <taxon>Actinomycetes</taxon>
        <taxon>Bifidobacteriales</taxon>
        <taxon>Bifidobacteriaceae</taxon>
        <taxon>Alloscardovia</taxon>
    </lineage>
</organism>
<comment type="caution">
    <text evidence="2">The sequence shown here is derived from an EMBL/GenBank/DDBJ whole genome shotgun (WGS) entry which is preliminary data.</text>
</comment>
<protein>
    <submittedName>
        <fullName evidence="2">Uncharacterized protein</fullName>
    </submittedName>
</protein>
<evidence type="ECO:0000313" key="2">
    <source>
        <dbReference type="EMBL" id="MFD0704972.1"/>
    </source>
</evidence>
<sequence>MVPAWVWALLWIFFFVCLGYGVYFVIRHGLSAGRKVGKTGSVISERVTRLSDTNLPETPEDSVPFFIRPLWEVSDRYTTVRTEIEERKTQRKHKRALIRQRWDSYTLTDLETLENSLETSASISDSRAQDVQ</sequence>
<dbReference type="Proteomes" id="UP001597036">
    <property type="component" value="Unassembled WGS sequence"/>
</dbReference>
<keyword evidence="1" id="KW-0472">Membrane</keyword>
<keyword evidence="3" id="KW-1185">Reference proteome</keyword>
<proteinExistence type="predicted"/>
<accession>A0ABW2YA34</accession>
<reference evidence="3" key="1">
    <citation type="journal article" date="2019" name="Int. J. Syst. Evol. Microbiol.">
        <title>The Global Catalogue of Microorganisms (GCM) 10K type strain sequencing project: providing services to taxonomists for standard genome sequencing and annotation.</title>
        <authorList>
            <consortium name="The Broad Institute Genomics Platform"/>
            <consortium name="The Broad Institute Genome Sequencing Center for Infectious Disease"/>
            <person name="Wu L."/>
            <person name="Ma J."/>
        </authorList>
    </citation>
    <scope>NUCLEOTIDE SEQUENCE [LARGE SCALE GENOMIC DNA]</scope>
    <source>
        <strain evidence="3">CCM 8604</strain>
    </source>
</reference>
<feature type="transmembrane region" description="Helical" evidence="1">
    <location>
        <begin position="6"/>
        <end position="26"/>
    </location>
</feature>
<evidence type="ECO:0000256" key="1">
    <source>
        <dbReference type="SAM" id="Phobius"/>
    </source>
</evidence>
<keyword evidence="1" id="KW-0812">Transmembrane</keyword>
<keyword evidence="1" id="KW-1133">Transmembrane helix</keyword>
<dbReference type="EMBL" id="JBHTHQ010000021">
    <property type="protein sequence ID" value="MFD0704972.1"/>
    <property type="molecule type" value="Genomic_DNA"/>
</dbReference>
<name>A0ABW2YA34_9BIFI</name>